<evidence type="ECO:0000259" key="6">
    <source>
        <dbReference type="SMART" id="SM00829"/>
    </source>
</evidence>
<gene>
    <name evidence="7" type="ORF">DL240_02540</name>
</gene>
<dbReference type="Pfam" id="PF08240">
    <property type="entry name" value="ADH_N"/>
    <property type="match status" value="1"/>
</dbReference>
<dbReference type="PANTHER" id="PTHR42813">
    <property type="entry name" value="ZINC-TYPE ALCOHOL DEHYDROGENASE-LIKE"/>
    <property type="match status" value="1"/>
</dbReference>
<dbReference type="InterPro" id="IPR020843">
    <property type="entry name" value="ER"/>
</dbReference>
<dbReference type="SUPFAM" id="SSF51735">
    <property type="entry name" value="NAD(P)-binding Rossmann-fold domains"/>
    <property type="match status" value="1"/>
</dbReference>
<dbReference type="SUPFAM" id="SSF50129">
    <property type="entry name" value="GroES-like"/>
    <property type="match status" value="1"/>
</dbReference>
<accession>A0A328CCV5</accession>
<evidence type="ECO:0000256" key="2">
    <source>
        <dbReference type="ARBA" id="ARBA00022723"/>
    </source>
</evidence>
<comment type="similarity">
    <text evidence="5">Belongs to the zinc-containing alcohol dehydrogenase family.</text>
</comment>
<dbReference type="InterPro" id="IPR013149">
    <property type="entry name" value="ADH-like_C"/>
</dbReference>
<reference evidence="7 8" key="1">
    <citation type="submission" date="2018-05" db="EMBL/GenBank/DDBJ databases">
        <title>Lujinxingia marina gen. nov. sp. nov., a new facultative anaerobic member of the class Deltaproteobacteria, and proposal of Lujinxingaceae fam. nov.</title>
        <authorList>
            <person name="Li C.-M."/>
        </authorList>
    </citation>
    <scope>NUCLEOTIDE SEQUENCE [LARGE SCALE GENOMIC DNA]</scope>
    <source>
        <strain evidence="7 8">B210</strain>
    </source>
</reference>
<keyword evidence="3 5" id="KW-0862">Zinc</keyword>
<dbReference type="RefSeq" id="WP_111728283.1">
    <property type="nucleotide sequence ID" value="NZ_QHKO01000001.1"/>
</dbReference>
<dbReference type="PANTHER" id="PTHR42813:SF2">
    <property type="entry name" value="DEHYDROGENASE, ZINC-CONTAINING, PUTATIVE (AFU_ORTHOLOGUE AFUA_2G02810)-RELATED"/>
    <property type="match status" value="1"/>
</dbReference>
<dbReference type="EMBL" id="QHKO01000001">
    <property type="protein sequence ID" value="RAL25111.1"/>
    <property type="molecule type" value="Genomic_DNA"/>
</dbReference>
<protein>
    <submittedName>
        <fullName evidence="7">Glutathione-dependent formaldehyde dehydrogenase</fullName>
    </submittedName>
</protein>
<keyword evidence="8" id="KW-1185">Reference proteome</keyword>
<dbReference type="InterPro" id="IPR002328">
    <property type="entry name" value="ADH_Zn_CS"/>
</dbReference>
<dbReference type="Gene3D" id="3.90.180.10">
    <property type="entry name" value="Medium-chain alcohol dehydrogenases, catalytic domain"/>
    <property type="match status" value="1"/>
</dbReference>
<dbReference type="PROSITE" id="PS00059">
    <property type="entry name" value="ADH_ZINC"/>
    <property type="match status" value="1"/>
</dbReference>
<evidence type="ECO:0000256" key="3">
    <source>
        <dbReference type="ARBA" id="ARBA00022833"/>
    </source>
</evidence>
<keyword evidence="4" id="KW-0560">Oxidoreductase</keyword>
<keyword evidence="2 5" id="KW-0479">Metal-binding</keyword>
<evidence type="ECO:0000313" key="8">
    <source>
        <dbReference type="Proteomes" id="UP000249169"/>
    </source>
</evidence>
<dbReference type="InterPro" id="IPR036291">
    <property type="entry name" value="NAD(P)-bd_dom_sf"/>
</dbReference>
<evidence type="ECO:0000313" key="7">
    <source>
        <dbReference type="EMBL" id="RAL25111.1"/>
    </source>
</evidence>
<dbReference type="InterPro" id="IPR013154">
    <property type="entry name" value="ADH-like_N"/>
</dbReference>
<dbReference type="GO" id="GO:0016491">
    <property type="term" value="F:oxidoreductase activity"/>
    <property type="evidence" value="ECO:0007669"/>
    <property type="project" value="UniProtKB-KW"/>
</dbReference>
<dbReference type="OrthoDB" id="9774952at2"/>
<feature type="domain" description="Enoyl reductase (ER)" evidence="6">
    <location>
        <begin position="8"/>
        <end position="387"/>
    </location>
</feature>
<name>A0A328CCV5_9DELT</name>
<dbReference type="GO" id="GO:0008270">
    <property type="term" value="F:zinc ion binding"/>
    <property type="evidence" value="ECO:0007669"/>
    <property type="project" value="InterPro"/>
</dbReference>
<evidence type="ECO:0000256" key="1">
    <source>
        <dbReference type="ARBA" id="ARBA00001947"/>
    </source>
</evidence>
<organism evidence="7 8">
    <name type="scientific">Lujinxingia litoralis</name>
    <dbReference type="NCBI Taxonomy" id="2211119"/>
    <lineage>
        <taxon>Bacteria</taxon>
        <taxon>Deltaproteobacteria</taxon>
        <taxon>Bradymonadales</taxon>
        <taxon>Lujinxingiaceae</taxon>
        <taxon>Lujinxingia</taxon>
    </lineage>
</organism>
<dbReference type="Pfam" id="PF00107">
    <property type="entry name" value="ADH_zinc_N"/>
    <property type="match status" value="1"/>
</dbReference>
<dbReference type="Gene3D" id="3.40.50.720">
    <property type="entry name" value="NAD(P)-binding Rossmann-like Domain"/>
    <property type="match status" value="1"/>
</dbReference>
<comment type="caution">
    <text evidence="7">The sequence shown here is derived from an EMBL/GenBank/DDBJ whole genome shotgun (WGS) entry which is preliminary data.</text>
</comment>
<dbReference type="InterPro" id="IPR011032">
    <property type="entry name" value="GroES-like_sf"/>
</dbReference>
<evidence type="ECO:0000256" key="5">
    <source>
        <dbReference type="RuleBase" id="RU361277"/>
    </source>
</evidence>
<dbReference type="AlphaFoldDB" id="A0A328CCV5"/>
<dbReference type="SMART" id="SM00829">
    <property type="entry name" value="PKS_ER"/>
    <property type="match status" value="1"/>
</dbReference>
<comment type="cofactor">
    <cofactor evidence="1 5">
        <name>Zn(2+)</name>
        <dbReference type="ChEBI" id="CHEBI:29105"/>
    </cofactor>
</comment>
<proteinExistence type="inferred from homology"/>
<evidence type="ECO:0000256" key="4">
    <source>
        <dbReference type="ARBA" id="ARBA00023002"/>
    </source>
</evidence>
<sequence length="389" mass="41853">MRALCWFGKHDLRFQDVPDPSILNPHDAIIRVSLTAIGGSDLALYQGKNPTMEAGDILGHEFMGEVVEVGPEVAHLEVGDRVVVPAPIACGRCHHCQHDAFALCDNSNPNAWMAERVFGHSPAGIFGYSHLFGGYAGGQAEYVRVPFADVGPIKVPEHLSDEKVLFLSDLFPTGYQAVDVANMAPGSTVAIWGCGPVGLFAIKSAFMLGAERVFAIDNVPDRLAMARHQAGAEVLNFADDPIVDALKEMTGGRGPQVCIDAAGMEGHHKGSTNIFERARLTLGMESRTHDALLEAILACAKGGTLVLPGIAGEDAENLPLSAAFSKGLTLKMGPTHVQRYLKPLLARIEKEEIDPGFVITHRLPLVEGPEAYQMLHDKEEGCIKVVMRP</sequence>
<dbReference type="Proteomes" id="UP000249169">
    <property type="component" value="Unassembled WGS sequence"/>
</dbReference>
<dbReference type="CDD" id="cd08283">
    <property type="entry name" value="FDH_like_1"/>
    <property type="match status" value="1"/>
</dbReference>